<keyword evidence="2" id="KW-1185">Reference proteome</keyword>
<evidence type="ECO:0000256" key="1">
    <source>
        <dbReference type="SAM" id="Phobius"/>
    </source>
</evidence>
<organism evidence="2 3">
    <name type="scientific">Meloidogyne floridensis</name>
    <dbReference type="NCBI Taxonomy" id="298350"/>
    <lineage>
        <taxon>Eukaryota</taxon>
        <taxon>Metazoa</taxon>
        <taxon>Ecdysozoa</taxon>
        <taxon>Nematoda</taxon>
        <taxon>Chromadorea</taxon>
        <taxon>Rhabditida</taxon>
        <taxon>Tylenchina</taxon>
        <taxon>Tylenchomorpha</taxon>
        <taxon>Tylenchoidea</taxon>
        <taxon>Meloidogynidae</taxon>
        <taxon>Meloidogyninae</taxon>
        <taxon>Meloidogyne</taxon>
    </lineage>
</organism>
<dbReference type="WBParaSite" id="scf7180000421642.g7461">
    <property type="protein sequence ID" value="scf7180000421642.g7461"/>
    <property type="gene ID" value="scf7180000421642.g7461"/>
</dbReference>
<protein>
    <submittedName>
        <fullName evidence="3">Uncharacterized protein</fullName>
    </submittedName>
</protein>
<reference evidence="3" key="1">
    <citation type="submission" date="2022-11" db="UniProtKB">
        <authorList>
            <consortium name="WormBaseParasite"/>
        </authorList>
    </citation>
    <scope>IDENTIFICATION</scope>
</reference>
<feature type="transmembrane region" description="Helical" evidence="1">
    <location>
        <begin position="427"/>
        <end position="451"/>
    </location>
</feature>
<keyword evidence="1" id="KW-0472">Membrane</keyword>
<dbReference type="AlphaFoldDB" id="A0A915NTW7"/>
<dbReference type="Pfam" id="PF07801">
    <property type="entry name" value="DUF1647"/>
    <property type="match status" value="1"/>
</dbReference>
<dbReference type="PANTHER" id="PTHR31389:SF4">
    <property type="entry name" value="LD39211P"/>
    <property type="match status" value="1"/>
</dbReference>
<dbReference type="PANTHER" id="PTHR31389">
    <property type="entry name" value="LD39211P"/>
    <property type="match status" value="1"/>
</dbReference>
<evidence type="ECO:0000313" key="2">
    <source>
        <dbReference type="Proteomes" id="UP000887560"/>
    </source>
</evidence>
<sequence>MENWKRIFIILFIITILFISLKYWQSEFLIENSVFKEGRKIEENLTNLNKTKCNKCPKSENLRIKFFEENSDKNKNYCEGENMAYPLLLNNEDCCEVKWGKKFNCDLLRILEKYKLTDKKHRIIENIPVKDGSVIVTASNTKYFPFMKASIYDIRFNLGTKTKIIGYDLGGVTENKEMMNELEKVCNFEWRKFNFSILPETVRKPTVFAWKIVIIAEILNEYPTMIYADAGVRFYYDGFNNYFDRIEDGTISGLQMPSDSGHSIDFATHPDFYKYIPHYWEEMPEKSLKEMHEANFMIIHRNEYTRKLLKWAILCAYTLECIDPPGSTIVCEHPYVGIAKCHRQDQSIINILTNNLEKEILLEVDFLNPGETYEIYEKRAHSPLNYLRSSSSPIQNYHSPQQQQYIIPSSPSYTFVPIPEKRQKISIWWIIGIATLAPIFIVVMLFLAVWLQEMGII</sequence>
<keyword evidence="1" id="KW-0812">Transmembrane</keyword>
<feature type="transmembrane region" description="Helical" evidence="1">
    <location>
        <begin position="7"/>
        <end position="24"/>
    </location>
</feature>
<keyword evidence="1" id="KW-1133">Transmembrane helix</keyword>
<evidence type="ECO:0000313" key="3">
    <source>
        <dbReference type="WBParaSite" id="scf7180000421642.g7461"/>
    </source>
</evidence>
<proteinExistence type="predicted"/>
<dbReference type="InterPro" id="IPR012444">
    <property type="entry name" value="DUF1647"/>
</dbReference>
<dbReference type="Proteomes" id="UP000887560">
    <property type="component" value="Unplaced"/>
</dbReference>
<name>A0A915NTW7_9BILA</name>
<accession>A0A915NTW7</accession>